<dbReference type="Proteomes" id="UP000295075">
    <property type="component" value="Unassembled WGS sequence"/>
</dbReference>
<dbReference type="AlphaFoldDB" id="A0A4R4PXY0"/>
<evidence type="ECO:0000259" key="2">
    <source>
        <dbReference type="Pfam" id="PF03795"/>
    </source>
</evidence>
<dbReference type="PANTHER" id="PTHR33606">
    <property type="entry name" value="PROTEIN YCII"/>
    <property type="match status" value="1"/>
</dbReference>
<accession>A0A4R4PXY0</accession>
<protein>
    <recommendedName>
        <fullName evidence="2">YCII-related domain-containing protein</fullName>
    </recommendedName>
</protein>
<reference evidence="3 4" key="1">
    <citation type="submission" date="2019-03" db="EMBL/GenBank/DDBJ databases">
        <title>Draft genome sequences of novel Actinobacteria.</title>
        <authorList>
            <person name="Sahin N."/>
            <person name="Ay H."/>
            <person name="Saygin H."/>
        </authorList>
    </citation>
    <scope>NUCLEOTIDE SEQUENCE [LARGE SCALE GENOMIC DNA]</scope>
    <source>
        <strain evidence="3 4">JCM 30547</strain>
    </source>
</reference>
<organism evidence="3 4">
    <name type="scientific">Kribbella albertanoniae</name>
    <dbReference type="NCBI Taxonomy" id="1266829"/>
    <lineage>
        <taxon>Bacteria</taxon>
        <taxon>Bacillati</taxon>
        <taxon>Actinomycetota</taxon>
        <taxon>Actinomycetes</taxon>
        <taxon>Propionibacteriales</taxon>
        <taxon>Kribbellaceae</taxon>
        <taxon>Kribbella</taxon>
    </lineage>
</organism>
<dbReference type="InterPro" id="IPR005545">
    <property type="entry name" value="YCII"/>
</dbReference>
<dbReference type="Pfam" id="PF03795">
    <property type="entry name" value="YCII"/>
    <property type="match status" value="1"/>
</dbReference>
<dbReference type="PANTHER" id="PTHR33606:SF3">
    <property type="entry name" value="PROTEIN YCII"/>
    <property type="match status" value="1"/>
</dbReference>
<evidence type="ECO:0000256" key="1">
    <source>
        <dbReference type="ARBA" id="ARBA00007689"/>
    </source>
</evidence>
<evidence type="ECO:0000313" key="4">
    <source>
        <dbReference type="Proteomes" id="UP000295075"/>
    </source>
</evidence>
<dbReference type="EMBL" id="SMKA01000094">
    <property type="protein sequence ID" value="TDC27387.1"/>
    <property type="molecule type" value="Genomic_DNA"/>
</dbReference>
<name>A0A4R4PXY0_9ACTN</name>
<dbReference type="RefSeq" id="WP_132408847.1">
    <property type="nucleotide sequence ID" value="NZ_SMKA01000094.1"/>
</dbReference>
<dbReference type="InterPro" id="IPR011008">
    <property type="entry name" value="Dimeric_a/b-barrel"/>
</dbReference>
<feature type="domain" description="YCII-related" evidence="2">
    <location>
        <begin position="4"/>
        <end position="85"/>
    </location>
</feature>
<evidence type="ECO:0000313" key="3">
    <source>
        <dbReference type="EMBL" id="TDC27387.1"/>
    </source>
</evidence>
<dbReference type="OrthoDB" id="8968203at2"/>
<comment type="caution">
    <text evidence="3">The sequence shown here is derived from an EMBL/GenBank/DDBJ whole genome shotgun (WGS) entry which is preliminary data.</text>
</comment>
<comment type="similarity">
    <text evidence="1">Belongs to the YciI family.</text>
</comment>
<dbReference type="InterPro" id="IPR051807">
    <property type="entry name" value="Sec-metab_biosynth-assoc"/>
</dbReference>
<dbReference type="SUPFAM" id="SSF54909">
    <property type="entry name" value="Dimeric alpha+beta barrel"/>
    <property type="match status" value="1"/>
</dbReference>
<gene>
    <name evidence="3" type="ORF">E1261_20660</name>
</gene>
<proteinExistence type="inferred from homology"/>
<keyword evidence="4" id="KW-1185">Reference proteome</keyword>
<sequence>MAFFVVQLQFDLAETDERLAVRPAHREYLNELKEAGKLVAAGPFTDQTGALLVYDVADEAELRDILAKDPYTPADVYQLALLTEWQPLFPFSE</sequence>
<dbReference type="Gene3D" id="3.30.70.1060">
    <property type="entry name" value="Dimeric alpha+beta barrel"/>
    <property type="match status" value="1"/>
</dbReference>